<dbReference type="RefSeq" id="WP_223406154.1">
    <property type="nucleotide sequence ID" value="NZ_JAGSHT010000012.1"/>
</dbReference>
<name>A0ABS7S968_9MICO</name>
<sequence length="300" mass="31493">MQRRLRLEGEHLEDLRAQARRQFPRARIVSAERVRVGGIAGFLARQHFELVLELPDGVPSGPQAGGLAALLASAEAEEESMRGAPVSTESRRFADLLDALTQEAEDEAGPLDPIGTVRPMSTVGPPLAPRLLRGPGDLVLVVGPERAALEVGATMLGALGLHASDLLRSGSLDREPIPPLEARNRATRARASGVEGGHAAVIVVGLGRHGTEPETHAATVRALAADQVWLVVDAGRKVDDTARYVRDVRAAMVIDAVAVEGAGATATPETVTELEVPIGWVDGTAVADSSSGLAHVYTLE</sequence>
<comment type="caution">
    <text evidence="1">The sequence shown here is derived from an EMBL/GenBank/DDBJ whole genome shotgun (WGS) entry which is preliminary data.</text>
</comment>
<dbReference type="Proteomes" id="UP000826651">
    <property type="component" value="Unassembled WGS sequence"/>
</dbReference>
<protein>
    <submittedName>
        <fullName evidence="1">Uncharacterized protein</fullName>
    </submittedName>
</protein>
<keyword evidence="2" id="KW-1185">Reference proteome</keyword>
<accession>A0ABS7S968</accession>
<dbReference type="EMBL" id="JAGSHT010000012">
    <property type="protein sequence ID" value="MBZ2196875.1"/>
    <property type="molecule type" value="Genomic_DNA"/>
</dbReference>
<proteinExistence type="predicted"/>
<gene>
    <name evidence="1" type="ORF">KCQ71_11965</name>
</gene>
<evidence type="ECO:0000313" key="1">
    <source>
        <dbReference type="EMBL" id="MBZ2196875.1"/>
    </source>
</evidence>
<evidence type="ECO:0000313" key="2">
    <source>
        <dbReference type="Proteomes" id="UP000826651"/>
    </source>
</evidence>
<organism evidence="1 2">
    <name type="scientific">Occultella gossypii</name>
    <dbReference type="NCBI Taxonomy" id="2800820"/>
    <lineage>
        <taxon>Bacteria</taxon>
        <taxon>Bacillati</taxon>
        <taxon>Actinomycetota</taxon>
        <taxon>Actinomycetes</taxon>
        <taxon>Micrococcales</taxon>
        <taxon>Ruaniaceae</taxon>
        <taxon>Occultella</taxon>
    </lineage>
</organism>
<reference evidence="1 2" key="1">
    <citation type="submission" date="2021-04" db="EMBL/GenBank/DDBJ databases">
        <title>Ruania sp. nov., isolated from sandy soil of mangrove forest.</title>
        <authorList>
            <person name="Ge X."/>
            <person name="Huang R."/>
            <person name="Liu W."/>
        </authorList>
    </citation>
    <scope>NUCLEOTIDE SEQUENCE [LARGE SCALE GENOMIC DNA]</scope>
    <source>
        <strain evidence="1 2">N2-46</strain>
    </source>
</reference>